<keyword evidence="2" id="KW-1133">Transmembrane helix</keyword>
<dbReference type="InterPro" id="IPR036291">
    <property type="entry name" value="NAD(P)-bd_dom_sf"/>
</dbReference>
<proteinExistence type="inferred from homology"/>
<keyword evidence="2" id="KW-0472">Membrane</keyword>
<dbReference type="GO" id="GO:0009247">
    <property type="term" value="P:glycolipid biosynthetic process"/>
    <property type="evidence" value="ECO:0007669"/>
    <property type="project" value="TreeGrafter"/>
</dbReference>
<feature type="domain" description="Saccharopine dehydrogenase NADP binding" evidence="3">
    <location>
        <begin position="42"/>
        <end position="119"/>
    </location>
</feature>
<dbReference type="Proteomes" id="UP000678393">
    <property type="component" value="Unassembled WGS sequence"/>
</dbReference>
<dbReference type="Gene3D" id="3.40.50.720">
    <property type="entry name" value="NAD(P)-binding Rossmann-like Domain"/>
    <property type="match status" value="1"/>
</dbReference>
<dbReference type="PANTHER" id="PTHR12286:SF5">
    <property type="entry name" value="SACCHAROPINE DEHYDROGENASE-LIKE OXIDOREDUCTASE"/>
    <property type="match status" value="1"/>
</dbReference>
<dbReference type="Pfam" id="PF03435">
    <property type="entry name" value="Sacchrp_dh_NADP"/>
    <property type="match status" value="1"/>
</dbReference>
<name>A0A8S3Z2F7_9EUPU</name>
<evidence type="ECO:0000256" key="2">
    <source>
        <dbReference type="SAM" id="Phobius"/>
    </source>
</evidence>
<feature type="transmembrane region" description="Helical" evidence="2">
    <location>
        <begin position="224"/>
        <end position="251"/>
    </location>
</feature>
<dbReference type="AlphaFoldDB" id="A0A8S3Z2F7"/>
<evidence type="ECO:0000313" key="4">
    <source>
        <dbReference type="EMBL" id="CAG5122498.1"/>
    </source>
</evidence>
<dbReference type="SUPFAM" id="SSF51735">
    <property type="entry name" value="NAD(P)-binding Rossmann-fold domains"/>
    <property type="match status" value="1"/>
</dbReference>
<gene>
    <name evidence="4" type="ORF">CUNI_LOCUS8056</name>
</gene>
<dbReference type="EMBL" id="CAJHNH020001303">
    <property type="protein sequence ID" value="CAG5122498.1"/>
    <property type="molecule type" value="Genomic_DNA"/>
</dbReference>
<evidence type="ECO:0000256" key="1">
    <source>
        <dbReference type="ARBA" id="ARBA00038048"/>
    </source>
</evidence>
<dbReference type="InterPro" id="IPR005097">
    <property type="entry name" value="Sacchrp_dh_NADP-bd"/>
</dbReference>
<comment type="caution">
    <text evidence="4">The sequence shown here is derived from an EMBL/GenBank/DDBJ whole genome shotgun (WGS) entry which is preliminary data.</text>
</comment>
<accession>A0A8S3Z2F7</accession>
<dbReference type="InterPro" id="IPR051276">
    <property type="entry name" value="Saccharopine_DH-like_oxidrdct"/>
</dbReference>
<evidence type="ECO:0000313" key="5">
    <source>
        <dbReference type="Proteomes" id="UP000678393"/>
    </source>
</evidence>
<dbReference type="GO" id="GO:0005811">
    <property type="term" value="C:lipid droplet"/>
    <property type="evidence" value="ECO:0007669"/>
    <property type="project" value="TreeGrafter"/>
</dbReference>
<evidence type="ECO:0000259" key="3">
    <source>
        <dbReference type="Pfam" id="PF03435"/>
    </source>
</evidence>
<reference evidence="4" key="1">
    <citation type="submission" date="2021-04" db="EMBL/GenBank/DDBJ databases">
        <authorList>
            <consortium name="Molecular Ecology Group"/>
        </authorList>
    </citation>
    <scope>NUCLEOTIDE SEQUENCE</scope>
</reference>
<protein>
    <recommendedName>
        <fullName evidence="3">Saccharopine dehydrogenase NADP binding domain-containing protein</fullName>
    </recommendedName>
</protein>
<keyword evidence="5" id="KW-1185">Reference proteome</keyword>
<dbReference type="OrthoDB" id="10268090at2759"/>
<dbReference type="PANTHER" id="PTHR12286">
    <property type="entry name" value="SACCHAROPINE DEHYDROGENASE-LIKE OXIDOREDUCTASE"/>
    <property type="match status" value="1"/>
</dbReference>
<organism evidence="4 5">
    <name type="scientific">Candidula unifasciata</name>
    <dbReference type="NCBI Taxonomy" id="100452"/>
    <lineage>
        <taxon>Eukaryota</taxon>
        <taxon>Metazoa</taxon>
        <taxon>Spiralia</taxon>
        <taxon>Lophotrochozoa</taxon>
        <taxon>Mollusca</taxon>
        <taxon>Gastropoda</taxon>
        <taxon>Heterobranchia</taxon>
        <taxon>Euthyneura</taxon>
        <taxon>Panpulmonata</taxon>
        <taxon>Eupulmonata</taxon>
        <taxon>Stylommatophora</taxon>
        <taxon>Helicina</taxon>
        <taxon>Helicoidea</taxon>
        <taxon>Geomitridae</taxon>
        <taxon>Candidula</taxon>
    </lineage>
</organism>
<sequence>MDGVKFDFSGFTRKYTVDEVAQVSEEEKLTWAFAGLSKSIENIPIIIADSSNPSSLEEMVKQGRVVPNCVSPNQFYGEPVVKACIEAGTHHLDISGEPQYLEKMQLLYNAKVKEHSVFVIAATGFDSILTETGILYTQKQFKDREMASIESFMIRNSRPEGVTIITGTFESTVRGFAHMKVLRPLRQALFPDPLPKYETVLELLATGRIKKPIEFSPFFCVDSLLQVVGLVTFLVMSLLLKYPLVFSLRLFKKGGQTQKQMKVCSFRMICVGCDKAECERSGMKPTAPAEYLMED</sequence>
<dbReference type="GO" id="GO:0005739">
    <property type="term" value="C:mitochondrion"/>
    <property type="evidence" value="ECO:0007669"/>
    <property type="project" value="TreeGrafter"/>
</dbReference>
<keyword evidence="2" id="KW-0812">Transmembrane</keyword>
<comment type="similarity">
    <text evidence="1">Belongs to the saccharopine dehydrogenase family.</text>
</comment>
<dbReference type="GO" id="GO:0005886">
    <property type="term" value="C:plasma membrane"/>
    <property type="evidence" value="ECO:0007669"/>
    <property type="project" value="TreeGrafter"/>
</dbReference>